<accession>A0A0J9EPS2</accession>
<name>A0A0J9EPS2_AJEDA</name>
<protein>
    <submittedName>
        <fullName evidence="1">Uncharacterized protein</fullName>
    </submittedName>
</protein>
<evidence type="ECO:0000313" key="1">
    <source>
        <dbReference type="EMBL" id="KMW68288.1"/>
    </source>
</evidence>
<reference evidence="1" key="1">
    <citation type="submission" date="2010-03" db="EMBL/GenBank/DDBJ databases">
        <title>Annotation of Blastomyces dermatitidis strain ATCC 18188.</title>
        <authorList>
            <consortium name="The Broad Institute Genome Sequencing Platform"/>
            <consortium name="Broad Institute Genome Sequencing Center for Infectious Disease."/>
            <person name="Cuomo C."/>
            <person name="Klein B."/>
            <person name="Sullivan T."/>
            <person name="Heitman J."/>
            <person name="Young S."/>
            <person name="Zeng Q."/>
            <person name="Gargeya S."/>
            <person name="Alvarado L."/>
            <person name="Berlin A.M."/>
            <person name="Chapman S.B."/>
            <person name="Chen Z."/>
            <person name="Freedman E."/>
            <person name="Gellesch M."/>
            <person name="Goldberg J."/>
            <person name="Griggs A."/>
            <person name="Gujja S."/>
            <person name="Heilman E."/>
            <person name="Heiman D."/>
            <person name="Howarth C."/>
            <person name="Mehta T."/>
            <person name="Neiman D."/>
            <person name="Pearson M."/>
            <person name="Roberts A."/>
            <person name="Saif S."/>
            <person name="Shea T."/>
            <person name="Shenoy N."/>
            <person name="Sisk P."/>
            <person name="Stolte C."/>
            <person name="Sykes S."/>
            <person name="White J."/>
            <person name="Yandava C."/>
            <person name="Haas B."/>
            <person name="Nusbaum C."/>
            <person name="Birren B."/>
        </authorList>
    </citation>
    <scope>NUCLEOTIDE SEQUENCE</scope>
    <source>
        <strain evidence="1">ATCC 18188</strain>
    </source>
</reference>
<gene>
    <name evidence="1" type="ORF">BDDG_12717</name>
</gene>
<dbReference type="AlphaFoldDB" id="A0A0J9EPS2"/>
<dbReference type="EMBL" id="GG749462">
    <property type="protein sequence ID" value="KMW68288.1"/>
    <property type="molecule type" value="Genomic_DNA"/>
</dbReference>
<proteinExistence type="predicted"/>
<sequence length="169" mass="19507">MLTSVESAAPACTWECYDNMEWNMGEHVRSSRVAVPVKEDITYLPKKPAKITFTNHLLLFHCWIIDQLRAGYIFPCISQGCMRKEGIGGLRTWLTSTSKCIVHRCWKLLFPPHVHCTAYERRMLFLVVVSLIFWFWPIYQSQLRRSVVGEREGCGKGERGRGTEKGARP</sequence>
<organism evidence="1">
    <name type="scientific">Ajellomyces dermatitidis (strain ATCC 18188 / CBS 674.68)</name>
    <name type="common">Blastomyces dermatitidis</name>
    <dbReference type="NCBI Taxonomy" id="653446"/>
    <lineage>
        <taxon>Eukaryota</taxon>
        <taxon>Fungi</taxon>
        <taxon>Dikarya</taxon>
        <taxon>Ascomycota</taxon>
        <taxon>Pezizomycotina</taxon>
        <taxon>Eurotiomycetes</taxon>
        <taxon>Eurotiomycetidae</taxon>
        <taxon>Onygenales</taxon>
        <taxon>Ajellomycetaceae</taxon>
        <taxon>Blastomyces</taxon>
    </lineage>
</organism>
<dbReference type="Proteomes" id="UP000007802">
    <property type="component" value="Unassembled WGS sequence"/>
</dbReference>